<dbReference type="HOGENOM" id="CLU_011398_4_6_9"/>
<dbReference type="PATRIC" id="fig|1246626.3.peg.895"/>
<dbReference type="InterPro" id="IPR027477">
    <property type="entry name" value="Succ_DH/fumarate_Rdtase_cat_sf"/>
</dbReference>
<dbReference type="RefSeq" id="WP_038477647.1">
    <property type="nucleotide sequence ID" value="NZ_CP003923.1"/>
</dbReference>
<evidence type="ECO:0000256" key="3">
    <source>
        <dbReference type="ARBA" id="ARBA00022827"/>
    </source>
</evidence>
<sequence length="502" mass="55406">MNRVHQKQQWPVVVVGAGNAALCAAIAAKESGQEVLVLERAPKQKRGGNSYFTDGAIRTAYGDWNSLKEVLSDDSKVEDKLIQMPNYGTDEFMDDLQRVTEGQTDSQLAQQLVTRSFETIKWMKRNGIHFELNENQYYMNGDKKQFWGGLPLKTTNKGVGLISSLLKRVEELGISITYNTRLKDLHKPSPNEFTLIVDTAQGEETITAKTVILACGGFEANAAKRKEELGDEWEHAIVRGTEYNTGDGLELALKLGAVKYGQWEGCHAHTTDYYAPTTGDFSKPGDIYKKSSYPLGLIVNTAGKRFVDEGADFRNYTYAKYGKETLKQPKQKAFQLFDGNVFQNLRKEYRLEEASVYKADTIEELAQKMGVDGDVLVKTISNYNQAVQPGEYNPAIKDGKGTKGIHPAKSNWALPYDQAPFLAFPVTCGITFTFGGVRTSPNGHILDQHGDEIPGLFAAGEMIGGLFYHNYPGGSGLMSGAVFGKLAGEHAGKYISEQSVEI</sequence>
<dbReference type="EMBL" id="CP003923">
    <property type="protein sequence ID" value="AIC93498.1"/>
    <property type="molecule type" value="Genomic_DNA"/>
</dbReference>
<organism evidence="6 7">
    <name type="scientific">Shouchella lehensis G1</name>
    <dbReference type="NCBI Taxonomy" id="1246626"/>
    <lineage>
        <taxon>Bacteria</taxon>
        <taxon>Bacillati</taxon>
        <taxon>Bacillota</taxon>
        <taxon>Bacilli</taxon>
        <taxon>Bacillales</taxon>
        <taxon>Bacillaceae</taxon>
        <taxon>Shouchella</taxon>
    </lineage>
</organism>
<evidence type="ECO:0000313" key="7">
    <source>
        <dbReference type="Proteomes" id="UP000027142"/>
    </source>
</evidence>
<dbReference type="KEGG" id="ble:BleG1_0890"/>
<dbReference type="AlphaFoldDB" id="A0A060LYY7"/>
<evidence type="ECO:0000256" key="1">
    <source>
        <dbReference type="ARBA" id="ARBA00001974"/>
    </source>
</evidence>
<keyword evidence="7" id="KW-1185">Reference proteome</keyword>
<protein>
    <submittedName>
        <fullName evidence="6">Fumarate reductase flavoprotein subunit</fullName>
    </submittedName>
</protein>
<dbReference type="PANTHER" id="PTHR43400:SF7">
    <property type="entry name" value="FAD-DEPENDENT OXIDOREDUCTASE 2 FAD BINDING DOMAIN-CONTAINING PROTEIN"/>
    <property type="match status" value="1"/>
</dbReference>
<dbReference type="SUPFAM" id="SSF51905">
    <property type="entry name" value="FAD/NAD(P)-binding domain"/>
    <property type="match status" value="1"/>
</dbReference>
<accession>A0A060LYY7</accession>
<dbReference type="PANTHER" id="PTHR43400">
    <property type="entry name" value="FUMARATE REDUCTASE"/>
    <property type="match status" value="1"/>
</dbReference>
<evidence type="ECO:0000313" key="6">
    <source>
        <dbReference type="EMBL" id="AIC93498.1"/>
    </source>
</evidence>
<keyword evidence="4" id="KW-0560">Oxidoreductase</keyword>
<evidence type="ECO:0000256" key="4">
    <source>
        <dbReference type="ARBA" id="ARBA00023002"/>
    </source>
</evidence>
<evidence type="ECO:0000259" key="5">
    <source>
        <dbReference type="Pfam" id="PF00890"/>
    </source>
</evidence>
<proteinExistence type="predicted"/>
<dbReference type="Proteomes" id="UP000027142">
    <property type="component" value="Chromosome"/>
</dbReference>
<dbReference type="Gene3D" id="3.90.700.10">
    <property type="entry name" value="Succinate dehydrogenase/fumarate reductase flavoprotein, catalytic domain"/>
    <property type="match status" value="1"/>
</dbReference>
<dbReference type="GO" id="GO:0033765">
    <property type="term" value="F:steroid dehydrogenase activity, acting on the CH-CH group of donors"/>
    <property type="evidence" value="ECO:0007669"/>
    <property type="project" value="UniProtKB-ARBA"/>
</dbReference>
<dbReference type="OrthoDB" id="9806724at2"/>
<dbReference type="eggNOG" id="COG1053">
    <property type="taxonomic scope" value="Bacteria"/>
</dbReference>
<dbReference type="SUPFAM" id="SSF56425">
    <property type="entry name" value="Succinate dehydrogenase/fumarate reductase flavoprotein, catalytic domain"/>
    <property type="match status" value="1"/>
</dbReference>
<dbReference type="STRING" id="1246626.BleG1_0890"/>
<comment type="cofactor">
    <cofactor evidence="1">
        <name>FAD</name>
        <dbReference type="ChEBI" id="CHEBI:57692"/>
    </cofactor>
</comment>
<dbReference type="NCBIfam" id="NF006130">
    <property type="entry name" value="PRK08274.1"/>
    <property type="match status" value="1"/>
</dbReference>
<name>A0A060LYY7_9BACI</name>
<evidence type="ECO:0000256" key="2">
    <source>
        <dbReference type="ARBA" id="ARBA00022630"/>
    </source>
</evidence>
<keyword evidence="2" id="KW-0285">Flavoprotein</keyword>
<feature type="domain" description="FAD-dependent oxidoreductase 2 FAD-binding" evidence="5">
    <location>
        <begin position="12"/>
        <end position="475"/>
    </location>
</feature>
<dbReference type="InterPro" id="IPR050315">
    <property type="entry name" value="FAD-oxidoreductase_2"/>
</dbReference>
<dbReference type="Gene3D" id="3.50.50.60">
    <property type="entry name" value="FAD/NAD(P)-binding domain"/>
    <property type="match status" value="1"/>
</dbReference>
<keyword evidence="3" id="KW-0274">FAD</keyword>
<dbReference type="InterPro" id="IPR003953">
    <property type="entry name" value="FAD-dep_OxRdtase_2_FAD-bd"/>
</dbReference>
<reference evidence="6 7" key="1">
    <citation type="journal article" date="2014" name="Gene">
        <title>A comparative genomic analysis of the alkalitolerant soil bacterium Bacillus lehensis G1.</title>
        <authorList>
            <person name="Noor Y.M."/>
            <person name="Samsulrizal N.H."/>
            <person name="Jema'on N.A."/>
            <person name="Low K.O."/>
            <person name="Ramli A.N."/>
            <person name="Alias N.I."/>
            <person name="Damis S.I."/>
            <person name="Fuzi S.F."/>
            <person name="Isa M.N."/>
            <person name="Murad A.M."/>
            <person name="Raih M.F."/>
            <person name="Bakar F.D."/>
            <person name="Najimudin N."/>
            <person name="Mahadi N.M."/>
            <person name="Illias R.M."/>
        </authorList>
    </citation>
    <scope>NUCLEOTIDE SEQUENCE [LARGE SCALE GENOMIC DNA]</scope>
    <source>
        <strain evidence="6 7">G1</strain>
    </source>
</reference>
<gene>
    <name evidence="6" type="ORF">BleG1_0890</name>
</gene>
<dbReference type="Pfam" id="PF00890">
    <property type="entry name" value="FAD_binding_2"/>
    <property type="match status" value="1"/>
</dbReference>
<dbReference type="InterPro" id="IPR036188">
    <property type="entry name" value="FAD/NAD-bd_sf"/>
</dbReference>